<reference evidence="1" key="1">
    <citation type="submission" date="2018-01" db="EMBL/GenBank/DDBJ databases">
        <title>An insight into the sialome of Amazonian anophelines.</title>
        <authorList>
            <person name="Ribeiro J.M."/>
            <person name="Scarpassa V."/>
            <person name="Calvo E."/>
        </authorList>
    </citation>
    <scope>NUCLEOTIDE SEQUENCE</scope>
</reference>
<name>A0A2M4D3K8_ANODA</name>
<organism evidence="1">
    <name type="scientific">Anopheles darlingi</name>
    <name type="common">Mosquito</name>
    <dbReference type="NCBI Taxonomy" id="43151"/>
    <lineage>
        <taxon>Eukaryota</taxon>
        <taxon>Metazoa</taxon>
        <taxon>Ecdysozoa</taxon>
        <taxon>Arthropoda</taxon>
        <taxon>Hexapoda</taxon>
        <taxon>Insecta</taxon>
        <taxon>Pterygota</taxon>
        <taxon>Neoptera</taxon>
        <taxon>Endopterygota</taxon>
        <taxon>Diptera</taxon>
        <taxon>Nematocera</taxon>
        <taxon>Culicoidea</taxon>
        <taxon>Culicidae</taxon>
        <taxon>Anophelinae</taxon>
        <taxon>Anopheles</taxon>
    </lineage>
</organism>
<protein>
    <submittedName>
        <fullName evidence="1">Putative secreted protein</fullName>
    </submittedName>
</protein>
<sequence length="68" mass="7938">MLWARHFTAALHLVRTYVPFPGRKISLQVRNVLFKQSNNRFAMANKLWLELSSSGRVRRCLSIVHTLT</sequence>
<dbReference type="AlphaFoldDB" id="A0A2M4D3K8"/>
<dbReference type="EMBL" id="GGFL01007996">
    <property type="protein sequence ID" value="MBW72174.1"/>
    <property type="molecule type" value="Transcribed_RNA"/>
</dbReference>
<proteinExistence type="predicted"/>
<evidence type="ECO:0000313" key="1">
    <source>
        <dbReference type="EMBL" id="MBW72174.1"/>
    </source>
</evidence>
<accession>A0A2M4D3K8</accession>